<dbReference type="AlphaFoldDB" id="A0A3A3ZLQ9"/>
<dbReference type="EMBL" id="QZEZ01000002">
    <property type="protein sequence ID" value="RJK97226.1"/>
    <property type="molecule type" value="Genomic_DNA"/>
</dbReference>
<sequence>MLLAAGPGWDRLPWHEVLAATWDDERGALAVESVRGAREVVLGEPGLLPETVRERVQSSIVLTRHVPVLGRRGVRVVARRVPGRDGLLWQEVADPGVDPADPRVRAAVDLEQRRLRAAML</sequence>
<protein>
    <submittedName>
        <fullName evidence="1">Uncharacterized protein</fullName>
    </submittedName>
</protein>
<dbReference type="OrthoDB" id="5144898at2"/>
<evidence type="ECO:0000313" key="1">
    <source>
        <dbReference type="EMBL" id="RJK97226.1"/>
    </source>
</evidence>
<gene>
    <name evidence="1" type="ORF">D5H78_07185</name>
</gene>
<proteinExistence type="predicted"/>
<accession>A0A3A3ZLQ9</accession>
<keyword evidence="2" id="KW-1185">Reference proteome</keyword>
<dbReference type="Proteomes" id="UP000265614">
    <property type="component" value="Unassembled WGS sequence"/>
</dbReference>
<evidence type="ECO:0000313" key="2">
    <source>
        <dbReference type="Proteomes" id="UP000265614"/>
    </source>
</evidence>
<reference evidence="1 2" key="1">
    <citation type="submission" date="2018-09" db="EMBL/GenBank/DDBJ databases">
        <title>YIM 75000 draft genome.</title>
        <authorList>
            <person name="Tang S."/>
            <person name="Feng Y."/>
        </authorList>
    </citation>
    <scope>NUCLEOTIDE SEQUENCE [LARGE SCALE GENOMIC DNA]</scope>
    <source>
        <strain evidence="1 2">YIM 75000</strain>
    </source>
</reference>
<name>A0A3A3ZLQ9_9ACTN</name>
<comment type="caution">
    <text evidence="1">The sequence shown here is derived from an EMBL/GenBank/DDBJ whole genome shotgun (WGS) entry which is preliminary data.</text>
</comment>
<organism evidence="1 2">
    <name type="scientific">Vallicoccus soli</name>
    <dbReference type="NCBI Taxonomy" id="2339232"/>
    <lineage>
        <taxon>Bacteria</taxon>
        <taxon>Bacillati</taxon>
        <taxon>Actinomycetota</taxon>
        <taxon>Actinomycetes</taxon>
        <taxon>Motilibacterales</taxon>
        <taxon>Vallicoccaceae</taxon>
        <taxon>Vallicoccus</taxon>
    </lineage>
</organism>